<feature type="region of interest" description="Disordered" evidence="1">
    <location>
        <begin position="150"/>
        <end position="305"/>
    </location>
</feature>
<feature type="region of interest" description="Disordered" evidence="1">
    <location>
        <begin position="321"/>
        <end position="379"/>
    </location>
</feature>
<dbReference type="AlphaFoldDB" id="A0A9P7G9P8"/>
<proteinExistence type="predicted"/>
<evidence type="ECO:0000313" key="3">
    <source>
        <dbReference type="Proteomes" id="UP000775547"/>
    </source>
</evidence>
<reference evidence="2" key="1">
    <citation type="submission" date="2020-07" db="EMBL/GenBank/DDBJ databases">
        <authorList>
            <person name="Nieuwenhuis M."/>
            <person name="Van De Peppel L.J.J."/>
        </authorList>
    </citation>
    <scope>NUCLEOTIDE SEQUENCE</scope>
    <source>
        <strain evidence="2">AP01</strain>
        <tissue evidence="2">Mycelium</tissue>
    </source>
</reference>
<dbReference type="EMBL" id="JABCKV010000031">
    <property type="protein sequence ID" value="KAG5645846.1"/>
    <property type="molecule type" value="Genomic_DNA"/>
</dbReference>
<name>A0A9P7G9P8_9AGAR</name>
<feature type="compositionally biased region" description="Low complexity" evidence="1">
    <location>
        <begin position="234"/>
        <end position="251"/>
    </location>
</feature>
<dbReference type="OrthoDB" id="3066311at2759"/>
<evidence type="ECO:0000313" key="2">
    <source>
        <dbReference type="EMBL" id="KAG5645846.1"/>
    </source>
</evidence>
<feature type="compositionally biased region" description="Basic and acidic residues" evidence="1">
    <location>
        <begin position="154"/>
        <end position="164"/>
    </location>
</feature>
<feature type="compositionally biased region" description="Low complexity" evidence="1">
    <location>
        <begin position="271"/>
        <end position="281"/>
    </location>
</feature>
<evidence type="ECO:0000256" key="1">
    <source>
        <dbReference type="SAM" id="MobiDB-lite"/>
    </source>
</evidence>
<reference evidence="2" key="2">
    <citation type="submission" date="2021-10" db="EMBL/GenBank/DDBJ databases">
        <title>Phylogenomics reveals ancestral predisposition of the termite-cultivated fungus Termitomyces towards a domesticated lifestyle.</title>
        <authorList>
            <person name="Auxier B."/>
            <person name="Grum-Grzhimaylo A."/>
            <person name="Cardenas M.E."/>
            <person name="Lodge J.D."/>
            <person name="Laessoe T."/>
            <person name="Pedersen O."/>
            <person name="Smith M.E."/>
            <person name="Kuyper T.W."/>
            <person name="Franco-Molano E.A."/>
            <person name="Baroni T.J."/>
            <person name="Aanen D.K."/>
        </authorList>
    </citation>
    <scope>NUCLEOTIDE SEQUENCE</scope>
    <source>
        <strain evidence="2">AP01</strain>
        <tissue evidence="2">Mycelium</tissue>
    </source>
</reference>
<sequence length="408" mass="44731">MASTLLSSPLYHNQAPPVSPSIQIPNVFIVPPEEEGPAWCCFDANEAPLQLATSPDITFLDSALSMLHTDPRTSFFRDANGPFASHNGVGMPAKSSETRSVLDDLMDSQYPDSDDEMEMYMGMGMEQEVRSGGGRETGNDSEVVEVIKLRRHRRDNEHHPRDSPQKASKSLRSRASKAFRSLRNVGTIRSKRKAQDVFPSNTDSRELPSRSRTPTMSRRSSAVFSQLFSPPPTNSSRSSVSSFDAARSSTQSPPPAYSSPPSHHSHESHPSSRPSLTSPSSMTFDHQDFRSPSPTPSTQTKSNKRRFSMLSLQRMFSFSGDEFSEGIGSPTSMSRDSTGPSTSSSSGPDTPTDESTPHHFASEDYGTPKPAHGATAVPPLAYEQGDVSFEMRLDSLHFESLSFDADRF</sequence>
<organism evidence="2 3">
    <name type="scientific">Asterophora parasitica</name>
    <dbReference type="NCBI Taxonomy" id="117018"/>
    <lineage>
        <taxon>Eukaryota</taxon>
        <taxon>Fungi</taxon>
        <taxon>Dikarya</taxon>
        <taxon>Basidiomycota</taxon>
        <taxon>Agaricomycotina</taxon>
        <taxon>Agaricomycetes</taxon>
        <taxon>Agaricomycetidae</taxon>
        <taxon>Agaricales</taxon>
        <taxon>Tricholomatineae</taxon>
        <taxon>Lyophyllaceae</taxon>
        <taxon>Asterophora</taxon>
    </lineage>
</organism>
<accession>A0A9P7G9P8</accession>
<gene>
    <name evidence="2" type="ORF">DXG03_005188</name>
</gene>
<feature type="compositionally biased region" description="Low complexity" evidence="1">
    <location>
        <begin position="332"/>
        <end position="354"/>
    </location>
</feature>
<feature type="compositionally biased region" description="Low complexity" evidence="1">
    <location>
        <begin position="210"/>
        <end position="221"/>
    </location>
</feature>
<keyword evidence="3" id="KW-1185">Reference proteome</keyword>
<protein>
    <submittedName>
        <fullName evidence="2">Uncharacterized protein</fullName>
    </submittedName>
</protein>
<dbReference type="Proteomes" id="UP000775547">
    <property type="component" value="Unassembled WGS sequence"/>
</dbReference>
<comment type="caution">
    <text evidence="2">The sequence shown here is derived from an EMBL/GenBank/DDBJ whole genome shotgun (WGS) entry which is preliminary data.</text>
</comment>